<sequence length="151" mass="16998">MSNDDASPKLSPRKEVQTSVRLPHVQSPKICAAVEKSSARQEGARCRLGANPKWEPKFLPLFRILRNLTVTGYPQNKDLKLPIWKAIEATGISLRASEFSEVSVQGDVVKRDQTFKKLVILDLNGVLVRAYPRGQTINISKRPSMLLKYKQ</sequence>
<feature type="region of interest" description="Disordered" evidence="1">
    <location>
        <begin position="1"/>
        <end position="21"/>
    </location>
</feature>
<gene>
    <name evidence="2" type="ORF">KI387_021607</name>
</gene>
<organism evidence="2 3">
    <name type="scientific">Taxus chinensis</name>
    <name type="common">Chinese yew</name>
    <name type="synonym">Taxus wallichiana var. chinensis</name>
    <dbReference type="NCBI Taxonomy" id="29808"/>
    <lineage>
        <taxon>Eukaryota</taxon>
        <taxon>Viridiplantae</taxon>
        <taxon>Streptophyta</taxon>
        <taxon>Embryophyta</taxon>
        <taxon>Tracheophyta</taxon>
        <taxon>Spermatophyta</taxon>
        <taxon>Pinopsida</taxon>
        <taxon>Pinidae</taxon>
        <taxon>Conifers II</taxon>
        <taxon>Cupressales</taxon>
        <taxon>Taxaceae</taxon>
        <taxon>Taxus</taxon>
    </lineage>
</organism>
<evidence type="ECO:0000256" key="1">
    <source>
        <dbReference type="SAM" id="MobiDB-lite"/>
    </source>
</evidence>
<keyword evidence="3" id="KW-1185">Reference proteome</keyword>
<feature type="non-terminal residue" evidence="2">
    <location>
        <position position="151"/>
    </location>
</feature>
<dbReference type="Proteomes" id="UP000824469">
    <property type="component" value="Unassembled WGS sequence"/>
</dbReference>
<reference evidence="2 3" key="1">
    <citation type="journal article" date="2021" name="Nat. Plants">
        <title>The Taxus genome provides insights into paclitaxel biosynthesis.</title>
        <authorList>
            <person name="Xiong X."/>
            <person name="Gou J."/>
            <person name="Liao Q."/>
            <person name="Li Y."/>
            <person name="Zhou Q."/>
            <person name="Bi G."/>
            <person name="Li C."/>
            <person name="Du R."/>
            <person name="Wang X."/>
            <person name="Sun T."/>
            <person name="Guo L."/>
            <person name="Liang H."/>
            <person name="Lu P."/>
            <person name="Wu Y."/>
            <person name="Zhang Z."/>
            <person name="Ro D.K."/>
            <person name="Shang Y."/>
            <person name="Huang S."/>
            <person name="Yan J."/>
        </authorList>
    </citation>
    <scope>NUCLEOTIDE SEQUENCE [LARGE SCALE GENOMIC DNA]</scope>
    <source>
        <strain evidence="2">Ta-2019</strain>
    </source>
</reference>
<protein>
    <submittedName>
        <fullName evidence="2">Uncharacterized protein</fullName>
    </submittedName>
</protein>
<dbReference type="EMBL" id="JAHRHJ020000004">
    <property type="protein sequence ID" value="KAH9319838.1"/>
    <property type="molecule type" value="Genomic_DNA"/>
</dbReference>
<name>A0AA38GDA8_TAXCH</name>
<comment type="caution">
    <text evidence="2">The sequence shown here is derived from an EMBL/GenBank/DDBJ whole genome shotgun (WGS) entry which is preliminary data.</text>
</comment>
<evidence type="ECO:0000313" key="3">
    <source>
        <dbReference type="Proteomes" id="UP000824469"/>
    </source>
</evidence>
<proteinExistence type="predicted"/>
<evidence type="ECO:0000313" key="2">
    <source>
        <dbReference type="EMBL" id="KAH9319838.1"/>
    </source>
</evidence>
<accession>A0AA38GDA8</accession>
<dbReference type="AlphaFoldDB" id="A0AA38GDA8"/>